<evidence type="ECO:0000313" key="2">
    <source>
        <dbReference type="Proteomes" id="UP000310095"/>
    </source>
</evidence>
<proteinExistence type="predicted"/>
<protein>
    <submittedName>
        <fullName evidence="1">Uncharacterized protein</fullName>
    </submittedName>
</protein>
<organism evidence="1 2">
    <name type="scientific">Pseudomonas protegens</name>
    <dbReference type="NCBI Taxonomy" id="380021"/>
    <lineage>
        <taxon>Bacteria</taxon>
        <taxon>Pseudomonadati</taxon>
        <taxon>Pseudomonadota</taxon>
        <taxon>Gammaproteobacteria</taxon>
        <taxon>Pseudomonadales</taxon>
        <taxon>Pseudomonadaceae</taxon>
        <taxon>Pseudomonas</taxon>
    </lineage>
</organism>
<sequence length="134" mass="14627">MKITQSQVVQVSIAGRRSPASTEIILSITGLTLPEFWLELWGEDGGQRSKMGYAKFELATTNVTEGLAEGTYQLAQLLPADAQPPHPIISMSGVLWPRQRVLSDFEQGGSSLLAAHRSQGFSFLEVREGCPHES</sequence>
<dbReference type="RefSeq" id="WP_011062062.1">
    <property type="nucleotide sequence ID" value="NZ_CP022097.2"/>
</dbReference>
<dbReference type="EMBL" id="VAVY01000001">
    <property type="protein sequence ID" value="TMM67306.1"/>
    <property type="molecule type" value="Genomic_DNA"/>
</dbReference>
<evidence type="ECO:0000313" key="1">
    <source>
        <dbReference type="EMBL" id="TMM67306.1"/>
    </source>
</evidence>
<comment type="caution">
    <text evidence="1">The sequence shown here is derived from an EMBL/GenBank/DDBJ whole genome shotgun (WGS) entry which is preliminary data.</text>
</comment>
<gene>
    <name evidence="1" type="ORF">FEF10_07625</name>
</gene>
<reference evidence="1 2" key="1">
    <citation type="submission" date="2019-05" db="EMBL/GenBank/DDBJ databases">
        <title>Identification and Biocontrol Activity Analysis of Biocontrol Strain PF-1 Based on Genome-wide Data.</title>
        <authorList>
            <person name="Qi J."/>
        </authorList>
    </citation>
    <scope>NUCLEOTIDE SEQUENCE [LARGE SCALE GENOMIC DNA]</scope>
    <source>
        <strain evidence="1 2">PF-1</strain>
    </source>
</reference>
<name>A0ABY2VNU1_9PSED</name>
<dbReference type="Proteomes" id="UP000310095">
    <property type="component" value="Unassembled WGS sequence"/>
</dbReference>
<accession>A0ABY2VNU1</accession>
<keyword evidence="2" id="KW-1185">Reference proteome</keyword>